<evidence type="ECO:0000313" key="2">
    <source>
        <dbReference type="EMBL" id="CAE0820592.1"/>
    </source>
</evidence>
<sequence length="127" mass="14371">MEEKDQLLQYQAQEIRKVTQLQAQLQVAHDKLEVMNHSTEISSMKEMTRLLSAHSQMENRYLLSLEPEQRKAELSKEVFRRANSEGRLAGPLPGAPKPTPPSNPRALGHSQSMKPSSRGSRKPDLDL</sequence>
<feature type="region of interest" description="Disordered" evidence="1">
    <location>
        <begin position="80"/>
        <end position="127"/>
    </location>
</feature>
<dbReference type="EMBL" id="HBJA01091250">
    <property type="protein sequence ID" value="CAE0820592.1"/>
    <property type="molecule type" value="Transcribed_RNA"/>
</dbReference>
<dbReference type="AlphaFoldDB" id="A0A7S4LCN1"/>
<protein>
    <submittedName>
        <fullName evidence="2">Uncharacterized protein</fullName>
    </submittedName>
</protein>
<gene>
    <name evidence="2" type="ORF">EGYM00163_LOCUS31764</name>
</gene>
<feature type="compositionally biased region" description="Pro residues" evidence="1">
    <location>
        <begin position="93"/>
        <end position="103"/>
    </location>
</feature>
<organism evidence="2">
    <name type="scientific">Eutreptiella gymnastica</name>
    <dbReference type="NCBI Taxonomy" id="73025"/>
    <lineage>
        <taxon>Eukaryota</taxon>
        <taxon>Discoba</taxon>
        <taxon>Euglenozoa</taxon>
        <taxon>Euglenida</taxon>
        <taxon>Spirocuta</taxon>
        <taxon>Euglenophyceae</taxon>
        <taxon>Eutreptiales</taxon>
        <taxon>Eutreptiaceae</taxon>
        <taxon>Eutreptiella</taxon>
    </lineage>
</organism>
<feature type="compositionally biased region" description="Polar residues" evidence="1">
    <location>
        <begin position="109"/>
        <end position="118"/>
    </location>
</feature>
<reference evidence="2" key="1">
    <citation type="submission" date="2021-01" db="EMBL/GenBank/DDBJ databases">
        <authorList>
            <person name="Corre E."/>
            <person name="Pelletier E."/>
            <person name="Niang G."/>
            <person name="Scheremetjew M."/>
            <person name="Finn R."/>
            <person name="Kale V."/>
            <person name="Holt S."/>
            <person name="Cochrane G."/>
            <person name="Meng A."/>
            <person name="Brown T."/>
            <person name="Cohen L."/>
        </authorList>
    </citation>
    <scope>NUCLEOTIDE SEQUENCE</scope>
    <source>
        <strain evidence="2">CCMP1594</strain>
    </source>
</reference>
<name>A0A7S4LCN1_9EUGL</name>
<evidence type="ECO:0000256" key="1">
    <source>
        <dbReference type="SAM" id="MobiDB-lite"/>
    </source>
</evidence>
<accession>A0A7S4LCN1</accession>
<proteinExistence type="predicted"/>